<evidence type="ECO:0000313" key="1">
    <source>
        <dbReference type="EMBL" id="OWY91633.1"/>
    </source>
</evidence>
<gene>
    <name evidence="1" type="ORF">PHMEG_00039705</name>
</gene>
<name>A0A225UF80_9STRA</name>
<keyword evidence="2" id="KW-1185">Reference proteome</keyword>
<dbReference type="EMBL" id="NBNE01019795">
    <property type="protein sequence ID" value="OWY91633.1"/>
    <property type="molecule type" value="Genomic_DNA"/>
</dbReference>
<dbReference type="Proteomes" id="UP000198211">
    <property type="component" value="Unassembled WGS sequence"/>
</dbReference>
<reference evidence="2" key="1">
    <citation type="submission" date="2017-03" db="EMBL/GenBank/DDBJ databases">
        <title>Phytopthora megakarya and P. palmivora, two closely related causual agents of cacao black pod achieved similar genome size and gene model numbers by different mechanisms.</title>
        <authorList>
            <person name="Ali S."/>
            <person name="Shao J."/>
            <person name="Larry D.J."/>
            <person name="Kronmiller B."/>
            <person name="Shen D."/>
            <person name="Strem M.D."/>
            <person name="Melnick R.L."/>
            <person name="Guiltinan M.J."/>
            <person name="Tyler B.M."/>
            <person name="Meinhardt L.W."/>
            <person name="Bailey B.A."/>
        </authorList>
    </citation>
    <scope>NUCLEOTIDE SEQUENCE [LARGE SCALE GENOMIC DNA]</scope>
    <source>
        <strain evidence="2">zdho120</strain>
    </source>
</reference>
<comment type="caution">
    <text evidence="1">The sequence shown here is derived from an EMBL/GenBank/DDBJ whole genome shotgun (WGS) entry which is preliminary data.</text>
</comment>
<dbReference type="AlphaFoldDB" id="A0A225UF80"/>
<protein>
    <submittedName>
        <fullName evidence="1">Uncharacterized protein</fullName>
    </submittedName>
</protein>
<dbReference type="OrthoDB" id="122907at2759"/>
<evidence type="ECO:0000313" key="2">
    <source>
        <dbReference type="Proteomes" id="UP000198211"/>
    </source>
</evidence>
<accession>A0A225UF80</accession>
<proteinExistence type="predicted"/>
<sequence>MIAKFDPSFARARRYGALHAWATRVLNGNGLTIRHIIHRGTKRREDLPVTLWIPVFYFYYAFNNSIFCKWNVAYHIDRPFPATPAERRSMLSKIVARAWDLVDPKTVIEGFKHANWFPIGLIRGRFCTFPLDPPDDTIALAQKKFLHSGPYFTVVLTNYEFYFLF</sequence>
<organism evidence="1 2">
    <name type="scientific">Phytophthora megakarya</name>
    <dbReference type="NCBI Taxonomy" id="4795"/>
    <lineage>
        <taxon>Eukaryota</taxon>
        <taxon>Sar</taxon>
        <taxon>Stramenopiles</taxon>
        <taxon>Oomycota</taxon>
        <taxon>Peronosporomycetes</taxon>
        <taxon>Peronosporales</taxon>
        <taxon>Peronosporaceae</taxon>
        <taxon>Phytophthora</taxon>
    </lineage>
</organism>